<feature type="domain" description="RZ-type" evidence="8">
    <location>
        <begin position="1794"/>
        <end position="1863"/>
    </location>
</feature>
<feature type="region of interest" description="Disordered" evidence="7">
    <location>
        <begin position="819"/>
        <end position="839"/>
    </location>
</feature>
<dbReference type="Gene3D" id="3.40.50.300">
    <property type="entry name" value="P-loop containing nucleotide triphosphate hydrolases"/>
    <property type="match status" value="3"/>
</dbReference>
<feature type="region of interest" description="Disordered" evidence="7">
    <location>
        <begin position="241"/>
        <end position="260"/>
    </location>
</feature>
<dbReference type="GO" id="GO:0004386">
    <property type="term" value="F:helicase activity"/>
    <property type="evidence" value="ECO:0007669"/>
    <property type="project" value="InterPro"/>
</dbReference>
<gene>
    <name evidence="9" type="ORF">PMEA_00026731</name>
</gene>
<dbReference type="GO" id="GO:0031048">
    <property type="term" value="P:regulatory ncRNA-mediated heterochromatin formation"/>
    <property type="evidence" value="ECO:0007669"/>
    <property type="project" value="TreeGrafter"/>
</dbReference>
<dbReference type="InterPro" id="IPR041677">
    <property type="entry name" value="DNA2/NAM7_AAA_11"/>
</dbReference>
<evidence type="ECO:0000256" key="7">
    <source>
        <dbReference type="SAM" id="MobiDB-lite"/>
    </source>
</evidence>
<keyword evidence="5" id="KW-0862">Zinc</keyword>
<dbReference type="CDD" id="cd17936">
    <property type="entry name" value="EEXXEc_NFX1"/>
    <property type="match status" value="1"/>
</dbReference>
<dbReference type="EMBL" id="CALNXJ010000051">
    <property type="protein sequence ID" value="CAH3152564.1"/>
    <property type="molecule type" value="Genomic_DNA"/>
</dbReference>
<proteinExistence type="predicted"/>
<dbReference type="Pfam" id="PF13086">
    <property type="entry name" value="AAA_11"/>
    <property type="match status" value="1"/>
</dbReference>
<evidence type="ECO:0000313" key="9">
    <source>
        <dbReference type="EMBL" id="CAH3152564.1"/>
    </source>
</evidence>
<keyword evidence="10" id="KW-1185">Reference proteome</keyword>
<dbReference type="InterPro" id="IPR027417">
    <property type="entry name" value="P-loop_NTPase"/>
</dbReference>
<keyword evidence="3" id="KW-0479">Metal-binding</keyword>
<comment type="caution">
    <text evidence="9">The sequence shown here is derived from an EMBL/GenBank/DDBJ whole genome shotgun (WGS) entry which is preliminary data.</text>
</comment>
<evidence type="ECO:0000259" key="8">
    <source>
        <dbReference type="PROSITE" id="PS51981"/>
    </source>
</evidence>
<dbReference type="InterPro" id="IPR046439">
    <property type="entry name" value="ZF_RZ_dom"/>
</dbReference>
<sequence length="1883" mass="215889">MKRTVTEIGNKRSFCEEGHDLSRSKRLRMSVEGQGCIVRNDSGTWQSRGFSPERRREIDRNGRESHGEAGIQQKRDPKPLNYMALDKICNSNSPDEGILDLFNNSKRFEALLKTETIRPDLMKLVIRAIHVCCSPNDKKEIANKMLRMVIKTNCLQLHLTKFISQMSDVSELGDNYEPDKLVLLIAEVFLELLQRFEQDVIHLIPNAQLNETVEDLKSKGLLKDAETLEKKLKQVKEYKDEINRRKTTHPDESQLTPPEDFRDMSVIPRVADLEPRNKPFLRKNVVDGRYLDQEHYLDVQFRLLREDFILPLRNGIKQLKRDRSPTAASNPSHGKRARDVPVYRNVTILYPVCSGKGMVYRIRFDSFHPDARCVKWEKKSKLFKFGSLLCLSADGFRNLLLATVENRDSRDLCVGELEVRFEEANLEILNQFIEDKEQFDMVESPAFFQAYRHVLEGLQGIKDGELPFAEHIVQCNQDVKPPAYENKTNGFFDMSGIIEQEVDLTTSRASNAMEIMEAESVSSEDSVISDYRDLLNRDWGSDTEDAEWSMPDLELLSEENSASSGSDLDSVATDELSIDGNEGSNEGPPADDRPAGVLNIYDLELNPEDLGFNKSQMSAFKMALTKNFAVIQGPPGTGKTYVGQKIARVLLQSGTLRQNENEPSPILMVSYTNHALDDFLSGLPREGIVRVGGRSSEKLKGCTLRDRREQAATNKLTPFAIYSARKNAQREIKELNKDGSLDLCVAVLKYSRRKILAFRILEKFMLARHVKWFKDSQENEDSLLYLHYDTKWKDSKSNGHDMDRDKDFHLQESARNFSNEEDYEDIEEDEAVKPSEVTIGTTEDTTAPLKLRRKLLRDEAMSEREERNSQYNPLGFSRFQRWNLYRSWLQKAEKYYMKKLQSKQPDYERALARKFEVMLEEDFHVLQSAKIIGMTTTCAARYRRTLQRIRPKIVLVEEAAEVLEAHIITSLTKDCQHLILIGDHKQLRPKPEVYELAKKYHLDVSLFERVVSVGLQCETLNVQHRMRPEIAALMKHIYDDLENHESVEKYEDIKGIKKNMFFINHSHLENHCEDSHSHVNDYEVKFVVALCRYLLQQGYEAHQITLLTTYTGQMFAIRGCLQKKEIEELNQVRLTTVDNFQGEENDVILLSLVRSNKDDKAGFIKMENRACVALSRARKGFYCIGNFTLLCKHSEVWRKIIDDLKASDSFGVSLPLICQSHNEEITAETAEDFEEKAPDGGCQRPCEVRLDCGHACKRSCHPYDVDHLEYRCGELCVKKIVGCDHTCSKVCWQKCDTFCQEVVEKTLPSCGHKTTVKCGRDLNKVQCEEKCEKILPCSHRCQNHCGQPCTRECQELVKRTDWPCGHEVSIACSATPADCTTRCQDVLECGHQCPGTCGECRMGRVHKRCKNRSKQVLVCSHGYTSSCAKSCPPCGMSCENRCRHSKCKHPCSESCKPCTEKCNWKCRHYSCSKLCGELCDRPRCDRPCEKFLKCGSKSRPHRCRGLCGEECICAVCEKNNGDPITQIFLGGEDEPDARFVQLPDCKHIFAVKDLDYYMDTSHLNEENCEVIQLRTCPRCKKSIRRSLRYGNIIKKQLFYIEKVKAKVNGNPVEIQAAKKDLETSLRALKPTEDEKKDWNTLMRRVTKLSNMFMAAVTKNRVMLMKRFAEINQKLNHRIFFKTQSQVSNESRVEGYSLQKDLKYLKERAMSGEVTERELQDINLECSRVNLRFELCLLKHDIESINLTSEESHGQMMRDVRDELSSGKLIQSERLDELLDMLSGIRKAYPCLLPLTPEEKQQIVSAMGLKQGHWYKCPQGHIYAITECGGAMEKSTCPDCGAVIGGENHRLVEDNQVATEMDGARHPAWSEQANMENYMIVDEA</sequence>
<accession>A0AAU9XQ41</accession>
<dbReference type="GO" id="GO:0002376">
    <property type="term" value="P:immune system process"/>
    <property type="evidence" value="ECO:0007669"/>
    <property type="project" value="UniProtKB-KW"/>
</dbReference>
<evidence type="ECO:0000313" key="10">
    <source>
        <dbReference type="Proteomes" id="UP001159428"/>
    </source>
</evidence>
<keyword evidence="6" id="KW-0391">Immunity</keyword>
<dbReference type="CDD" id="cd18808">
    <property type="entry name" value="SF1_C_Upf1"/>
    <property type="match status" value="1"/>
</dbReference>
<name>A0AAU9XQ41_9CNID</name>
<dbReference type="InterPro" id="IPR045055">
    <property type="entry name" value="DNA2/NAM7-like"/>
</dbReference>
<keyword evidence="4" id="KW-0863">Zinc-finger</keyword>
<dbReference type="SUPFAM" id="SSF52540">
    <property type="entry name" value="P-loop containing nucleoside triphosphate hydrolases"/>
    <property type="match status" value="1"/>
</dbReference>
<dbReference type="FunFam" id="3.40.50.300:FF:000742">
    <property type="entry name" value="NFX1-type zinc finger-containing protein 1"/>
    <property type="match status" value="1"/>
</dbReference>
<dbReference type="PROSITE" id="PS51981">
    <property type="entry name" value="ZF_RZ"/>
    <property type="match status" value="1"/>
</dbReference>
<dbReference type="Proteomes" id="UP001159428">
    <property type="component" value="Unassembled WGS sequence"/>
</dbReference>
<evidence type="ECO:0000256" key="6">
    <source>
        <dbReference type="ARBA" id="ARBA00022859"/>
    </source>
</evidence>
<dbReference type="Pfam" id="PF25396">
    <property type="entry name" value="ZNFX1"/>
    <property type="match status" value="1"/>
</dbReference>
<organism evidence="9 10">
    <name type="scientific">Pocillopora meandrina</name>
    <dbReference type="NCBI Taxonomy" id="46732"/>
    <lineage>
        <taxon>Eukaryota</taxon>
        <taxon>Metazoa</taxon>
        <taxon>Cnidaria</taxon>
        <taxon>Anthozoa</taxon>
        <taxon>Hexacorallia</taxon>
        <taxon>Scleractinia</taxon>
        <taxon>Astrocoeniina</taxon>
        <taxon>Pocilloporidae</taxon>
        <taxon>Pocillopora</taxon>
    </lineage>
</organism>
<evidence type="ECO:0000256" key="3">
    <source>
        <dbReference type="ARBA" id="ARBA00022723"/>
    </source>
</evidence>
<feature type="region of interest" description="Disordered" evidence="7">
    <location>
        <begin position="576"/>
        <end position="595"/>
    </location>
</feature>
<dbReference type="InterPro" id="IPR057373">
    <property type="entry name" value="ZNFX1"/>
</dbReference>
<evidence type="ECO:0000256" key="2">
    <source>
        <dbReference type="ARBA" id="ARBA00022490"/>
    </source>
</evidence>
<dbReference type="GO" id="GO:0031380">
    <property type="term" value="C:nuclear RNA-directed RNA polymerase complex"/>
    <property type="evidence" value="ECO:0007669"/>
    <property type="project" value="TreeGrafter"/>
</dbReference>
<feature type="region of interest" description="Disordered" evidence="7">
    <location>
        <begin position="45"/>
        <end position="76"/>
    </location>
</feature>
<evidence type="ECO:0000256" key="5">
    <source>
        <dbReference type="ARBA" id="ARBA00022833"/>
    </source>
</evidence>
<dbReference type="PANTHER" id="PTHR10887">
    <property type="entry name" value="DNA2/NAM7 HELICASE FAMILY"/>
    <property type="match status" value="1"/>
</dbReference>
<feature type="compositionally biased region" description="Basic and acidic residues" evidence="7">
    <location>
        <begin position="241"/>
        <end position="252"/>
    </location>
</feature>
<dbReference type="InterPro" id="IPR041679">
    <property type="entry name" value="DNA2/NAM7-like_C"/>
</dbReference>
<dbReference type="InterPro" id="IPR047187">
    <property type="entry name" value="SF1_C_Upf1"/>
</dbReference>
<comment type="subcellular location">
    <subcellularLocation>
        <location evidence="1">Cytoplasm</location>
    </subcellularLocation>
</comment>
<evidence type="ECO:0000256" key="1">
    <source>
        <dbReference type="ARBA" id="ARBA00004496"/>
    </source>
</evidence>
<evidence type="ECO:0000256" key="4">
    <source>
        <dbReference type="ARBA" id="ARBA00022771"/>
    </source>
</evidence>
<reference evidence="9 10" key="1">
    <citation type="submission" date="2022-05" db="EMBL/GenBank/DDBJ databases">
        <authorList>
            <consortium name="Genoscope - CEA"/>
            <person name="William W."/>
        </authorList>
    </citation>
    <scope>NUCLEOTIDE SEQUENCE [LARGE SCALE GENOMIC DNA]</scope>
</reference>
<dbReference type="Pfam" id="PF20173">
    <property type="entry name" value="ZnF_RZ-type"/>
    <property type="match status" value="1"/>
</dbReference>
<protein>
    <recommendedName>
        <fullName evidence="8">RZ-type domain-containing protein</fullName>
    </recommendedName>
</protein>
<dbReference type="PANTHER" id="PTHR10887:SF341">
    <property type="entry name" value="NFX1-TYPE ZINC FINGER-CONTAINING PROTEIN 1"/>
    <property type="match status" value="1"/>
</dbReference>
<dbReference type="GO" id="GO:0008270">
    <property type="term" value="F:zinc ion binding"/>
    <property type="evidence" value="ECO:0007669"/>
    <property type="project" value="UniProtKB-KW"/>
</dbReference>
<keyword evidence="2" id="KW-0963">Cytoplasm</keyword>
<feature type="compositionally biased region" description="Acidic residues" evidence="7">
    <location>
        <begin position="819"/>
        <end position="830"/>
    </location>
</feature>
<dbReference type="GO" id="GO:0005737">
    <property type="term" value="C:cytoplasm"/>
    <property type="evidence" value="ECO:0007669"/>
    <property type="project" value="UniProtKB-SubCell"/>
</dbReference>
<feature type="compositionally biased region" description="Basic and acidic residues" evidence="7">
    <location>
        <begin position="51"/>
        <end position="76"/>
    </location>
</feature>
<dbReference type="Pfam" id="PF13087">
    <property type="entry name" value="AAA_12"/>
    <property type="match status" value="1"/>
</dbReference>